<dbReference type="AlphaFoldDB" id="E6UI89"/>
<dbReference type="InterPro" id="IPR007347">
    <property type="entry name" value="SpoVS"/>
</dbReference>
<protein>
    <submittedName>
        <fullName evidence="1">Stage V sporulation protein S</fullName>
    </submittedName>
</protein>
<dbReference type="GO" id="GO:0003676">
    <property type="term" value="F:nucleic acid binding"/>
    <property type="evidence" value="ECO:0007669"/>
    <property type="project" value="InterPro"/>
</dbReference>
<dbReference type="OrthoDB" id="9796055at2"/>
<dbReference type="PANTHER" id="PTHR35331">
    <property type="entry name" value="STAGE V SPORULATION PROTEIN S"/>
    <property type="match status" value="1"/>
</dbReference>
<dbReference type="Gene3D" id="3.30.110.20">
    <property type="entry name" value="Alba-like domain"/>
    <property type="match status" value="1"/>
</dbReference>
<dbReference type="InterPro" id="IPR036882">
    <property type="entry name" value="Alba-like_dom_sf"/>
</dbReference>
<evidence type="ECO:0000313" key="2">
    <source>
        <dbReference type="Proteomes" id="UP000006919"/>
    </source>
</evidence>
<proteinExistence type="predicted"/>
<evidence type="ECO:0000313" key="1">
    <source>
        <dbReference type="EMBL" id="ADU22150.1"/>
    </source>
</evidence>
<dbReference type="HOGENOM" id="CLU_168904_1_0_9"/>
<dbReference type="KEGG" id="ral:Rumal_1650"/>
<dbReference type="EMBL" id="CP002403">
    <property type="protein sequence ID" value="ADU22150.1"/>
    <property type="molecule type" value="Genomic_DNA"/>
</dbReference>
<dbReference type="Pfam" id="PF04232">
    <property type="entry name" value="SpoVS"/>
    <property type="match status" value="1"/>
</dbReference>
<sequence>MVEVLKVSSRSAPNSVAGAISGVIREQGSVEVQAVGAGAANQAIKAIAIARGYLAPVGIDMVCVPAFANVVIDGEERTAIKLICEQR</sequence>
<gene>
    <name evidence="1" type="ordered locus">Rumal_1650</name>
</gene>
<accession>E6UI89</accession>
<organism evidence="1 2">
    <name type="scientific">Ruminococcus albus (strain ATCC 27210 / DSM 20455 / JCM 14654 / NCDO 2250 / 7)</name>
    <dbReference type="NCBI Taxonomy" id="697329"/>
    <lineage>
        <taxon>Bacteria</taxon>
        <taxon>Bacillati</taxon>
        <taxon>Bacillota</taxon>
        <taxon>Clostridia</taxon>
        <taxon>Eubacteriales</taxon>
        <taxon>Oscillospiraceae</taxon>
        <taxon>Ruminococcus</taxon>
    </lineage>
</organism>
<name>E6UI89_RUMA7</name>
<reference evidence="1 2" key="1">
    <citation type="journal article" date="2011" name="J. Bacteriol.">
        <title>Complete genome of the cellulolytic ruminal bacterium Ruminococcus albus 7.</title>
        <authorList>
            <person name="Suen G."/>
            <person name="Stevenson D.M."/>
            <person name="Bruce D.C."/>
            <person name="Chertkov O."/>
            <person name="Copeland A."/>
            <person name="Cheng J.F."/>
            <person name="Detter C."/>
            <person name="Detter J.C."/>
            <person name="Goodwin L.A."/>
            <person name="Han C.S."/>
            <person name="Hauser L.J."/>
            <person name="Ivanova N.N."/>
            <person name="Kyrpides N.C."/>
            <person name="Land M.L."/>
            <person name="Lapidus A."/>
            <person name="Lucas S."/>
            <person name="Ovchinnikova G."/>
            <person name="Pitluck S."/>
            <person name="Tapia R."/>
            <person name="Woyke T."/>
            <person name="Boyum J."/>
            <person name="Mead D."/>
            <person name="Weimer P.J."/>
        </authorList>
    </citation>
    <scope>NUCLEOTIDE SEQUENCE [LARGE SCALE GENOMIC DNA]</scope>
    <source>
        <strain evidence="2">ATCC 27210 / DSM 20455 / JCM 14654 / NCDO 2250 / 7</strain>
    </source>
</reference>
<dbReference type="PANTHER" id="PTHR35331:SF1">
    <property type="entry name" value="STAGE V SPORULATION PROTEIN S"/>
    <property type="match status" value="1"/>
</dbReference>
<dbReference type="eggNOG" id="COG2359">
    <property type="taxonomic scope" value="Bacteria"/>
</dbReference>
<dbReference type="Proteomes" id="UP000006919">
    <property type="component" value="Chromosome"/>
</dbReference>